<dbReference type="PANTHER" id="PTHR43033">
    <property type="entry name" value="TRNA(ILE)-LYSIDINE SYNTHASE-RELATED"/>
    <property type="match status" value="1"/>
</dbReference>
<evidence type="ECO:0000256" key="2">
    <source>
        <dbReference type="ARBA" id="ARBA00022490"/>
    </source>
</evidence>
<keyword evidence="6 8" id="KW-0067">ATP-binding</keyword>
<evidence type="ECO:0000256" key="5">
    <source>
        <dbReference type="ARBA" id="ARBA00022741"/>
    </source>
</evidence>
<dbReference type="InterPro" id="IPR012094">
    <property type="entry name" value="tRNA_Ile_lys_synt"/>
</dbReference>
<evidence type="ECO:0000313" key="10">
    <source>
        <dbReference type="EMBL" id="RZS98734.1"/>
    </source>
</evidence>
<comment type="catalytic activity">
    <reaction evidence="7 8">
        <text>cytidine(34) in tRNA(Ile2) + L-lysine + ATP = lysidine(34) in tRNA(Ile2) + AMP + diphosphate + H(+)</text>
        <dbReference type="Rhea" id="RHEA:43744"/>
        <dbReference type="Rhea" id="RHEA-COMP:10625"/>
        <dbReference type="Rhea" id="RHEA-COMP:10670"/>
        <dbReference type="ChEBI" id="CHEBI:15378"/>
        <dbReference type="ChEBI" id="CHEBI:30616"/>
        <dbReference type="ChEBI" id="CHEBI:32551"/>
        <dbReference type="ChEBI" id="CHEBI:33019"/>
        <dbReference type="ChEBI" id="CHEBI:82748"/>
        <dbReference type="ChEBI" id="CHEBI:83665"/>
        <dbReference type="ChEBI" id="CHEBI:456215"/>
        <dbReference type="EC" id="6.3.4.19"/>
    </reaction>
</comment>
<keyword evidence="11" id="KW-1185">Reference proteome</keyword>
<evidence type="ECO:0000256" key="6">
    <source>
        <dbReference type="ARBA" id="ARBA00022840"/>
    </source>
</evidence>
<dbReference type="InterPro" id="IPR014729">
    <property type="entry name" value="Rossmann-like_a/b/a_fold"/>
</dbReference>
<organism evidence="10 11">
    <name type="scientific">Cecembia calidifontis</name>
    <dbReference type="NCBI Taxonomy" id="1187080"/>
    <lineage>
        <taxon>Bacteria</taxon>
        <taxon>Pseudomonadati</taxon>
        <taxon>Bacteroidota</taxon>
        <taxon>Cytophagia</taxon>
        <taxon>Cytophagales</taxon>
        <taxon>Cyclobacteriaceae</taxon>
        <taxon>Cecembia</taxon>
    </lineage>
</organism>
<evidence type="ECO:0000256" key="8">
    <source>
        <dbReference type="HAMAP-Rule" id="MF_01161"/>
    </source>
</evidence>
<gene>
    <name evidence="8" type="primary">tilS</name>
    <name evidence="10" type="ORF">BC751_4401</name>
</gene>
<dbReference type="RefSeq" id="WP_130277390.1">
    <property type="nucleotide sequence ID" value="NZ_SGXG01000001.1"/>
</dbReference>
<evidence type="ECO:0000313" key="11">
    <source>
        <dbReference type="Proteomes" id="UP000292209"/>
    </source>
</evidence>
<feature type="domain" description="Lysidine-tRNA(Ile) synthetase C-terminal" evidence="9">
    <location>
        <begin position="363"/>
        <end position="435"/>
    </location>
</feature>
<keyword evidence="4 8" id="KW-0819">tRNA processing</keyword>
<reference evidence="10 11" key="1">
    <citation type="submission" date="2019-02" db="EMBL/GenBank/DDBJ databases">
        <title>Genomic Encyclopedia of Archaeal and Bacterial Type Strains, Phase II (KMG-II): from individual species to whole genera.</title>
        <authorList>
            <person name="Goeker M."/>
        </authorList>
    </citation>
    <scope>NUCLEOTIDE SEQUENCE [LARGE SCALE GENOMIC DNA]</scope>
    <source>
        <strain evidence="10 11">DSM 21411</strain>
    </source>
</reference>
<comment type="caution">
    <text evidence="10">The sequence shown here is derived from an EMBL/GenBank/DDBJ whole genome shotgun (WGS) entry which is preliminary data.</text>
</comment>
<dbReference type="HAMAP" id="MF_01161">
    <property type="entry name" value="tRNA_Ile_lys_synt"/>
    <property type="match status" value="1"/>
</dbReference>
<keyword evidence="2 8" id="KW-0963">Cytoplasm</keyword>
<dbReference type="NCBIfam" id="TIGR02432">
    <property type="entry name" value="lysidine_TilS_N"/>
    <property type="match status" value="1"/>
</dbReference>
<evidence type="ECO:0000256" key="1">
    <source>
        <dbReference type="ARBA" id="ARBA00004496"/>
    </source>
</evidence>
<comment type="domain">
    <text evidence="8">The N-terminal region contains the highly conserved SGGXDS motif, predicted to be a P-loop motif involved in ATP binding.</text>
</comment>
<dbReference type="OrthoDB" id="9807403at2"/>
<dbReference type="Pfam" id="PF01171">
    <property type="entry name" value="ATP_bind_3"/>
    <property type="match status" value="1"/>
</dbReference>
<name>A0A4Q7PEA2_9BACT</name>
<dbReference type="NCBIfam" id="TIGR02433">
    <property type="entry name" value="lysidine_TilS_C"/>
    <property type="match status" value="1"/>
</dbReference>
<evidence type="ECO:0000259" key="9">
    <source>
        <dbReference type="SMART" id="SM00977"/>
    </source>
</evidence>
<keyword evidence="5 8" id="KW-0547">Nucleotide-binding</keyword>
<dbReference type="EC" id="6.3.4.19" evidence="8"/>
<proteinExistence type="inferred from homology"/>
<keyword evidence="3 8" id="KW-0436">Ligase</keyword>
<dbReference type="Proteomes" id="UP000292209">
    <property type="component" value="Unassembled WGS sequence"/>
</dbReference>
<dbReference type="SMART" id="SM00977">
    <property type="entry name" value="TilS_C"/>
    <property type="match status" value="1"/>
</dbReference>
<evidence type="ECO:0000256" key="7">
    <source>
        <dbReference type="ARBA" id="ARBA00048539"/>
    </source>
</evidence>
<protein>
    <recommendedName>
        <fullName evidence="8">tRNA(Ile)-lysidine synthase</fullName>
        <ecNumber evidence="8">6.3.4.19</ecNumber>
    </recommendedName>
    <alternativeName>
        <fullName evidence="8">tRNA(Ile)-2-lysyl-cytidine synthase</fullName>
    </alternativeName>
    <alternativeName>
        <fullName evidence="8">tRNA(Ile)-lysidine synthetase</fullName>
    </alternativeName>
</protein>
<dbReference type="PANTHER" id="PTHR43033:SF1">
    <property type="entry name" value="TRNA(ILE)-LYSIDINE SYNTHASE-RELATED"/>
    <property type="match status" value="1"/>
</dbReference>
<dbReference type="EMBL" id="SGXG01000001">
    <property type="protein sequence ID" value="RZS98734.1"/>
    <property type="molecule type" value="Genomic_DNA"/>
</dbReference>
<dbReference type="Gene3D" id="3.40.50.620">
    <property type="entry name" value="HUPs"/>
    <property type="match status" value="1"/>
</dbReference>
<dbReference type="CDD" id="cd01992">
    <property type="entry name" value="TilS_N"/>
    <property type="match status" value="1"/>
</dbReference>
<dbReference type="SUPFAM" id="SSF56037">
    <property type="entry name" value="PheT/TilS domain"/>
    <property type="match status" value="1"/>
</dbReference>
<dbReference type="InterPro" id="IPR012796">
    <property type="entry name" value="Lysidine-tRNA-synth_C"/>
</dbReference>
<evidence type="ECO:0000256" key="4">
    <source>
        <dbReference type="ARBA" id="ARBA00022694"/>
    </source>
</evidence>
<dbReference type="InterPro" id="IPR012795">
    <property type="entry name" value="tRNA_Ile_lys_synt_N"/>
</dbReference>
<evidence type="ECO:0000256" key="3">
    <source>
        <dbReference type="ARBA" id="ARBA00022598"/>
    </source>
</evidence>
<comment type="similarity">
    <text evidence="8">Belongs to the tRNA(Ile)-lysidine synthase family.</text>
</comment>
<comment type="function">
    <text evidence="8">Ligates lysine onto the cytidine present at position 34 of the AUA codon-specific tRNA(Ile) that contains the anticodon CAU, in an ATP-dependent manner. Cytidine is converted to lysidine, thus changing the amino acid specificity of the tRNA from methionine to isoleucine.</text>
</comment>
<dbReference type="Pfam" id="PF11734">
    <property type="entry name" value="TilS_C"/>
    <property type="match status" value="1"/>
</dbReference>
<dbReference type="InterPro" id="IPR011063">
    <property type="entry name" value="TilS/TtcA_N"/>
</dbReference>
<dbReference type="AlphaFoldDB" id="A0A4Q7PEA2"/>
<sequence length="440" mass="51193">MVSLFIEHIRKKNLLDPESTYLLGLSGGIDSVALAYLLKSASFNFEIAHVNYGLRGSESDGDESFVKKLAESWGLPFHLKKVDDTSFEKSSTSVQMTARDIRYSWFEELVQERNLQGILVAHHFEDQIETVFLNLLRGTGIEGTYGMSERRGRIIRPLLPFHRSEILDFMTSNGYQWREDSSNLKSDYKRNYLRNEVFPLIEARFPEGMDSLDKSFKRLKDTGKAFFHLYGDWRDQHILHQEGYQILEFKHLSYLPGKHSLLFYWLRDYGFGFSEVEDILETAENGHSGKVFYSREFMLNVDRERLILGKLEIDWEPVSIEKNDIRVELNAGRFDILYLNGDVEIDRNAENAMLDRDKLSFPLTVRRWELGDKIVPLGMKSEKKISDLLIDLKVPLIEKRKVAVLLSGNEVAWVLGYRISEKFKCDSTTKNILYFKKIHS</sequence>
<dbReference type="GO" id="GO:0006400">
    <property type="term" value="P:tRNA modification"/>
    <property type="evidence" value="ECO:0007669"/>
    <property type="project" value="UniProtKB-UniRule"/>
</dbReference>
<accession>A0A4Q7PEA2</accession>
<dbReference type="GO" id="GO:0005737">
    <property type="term" value="C:cytoplasm"/>
    <property type="evidence" value="ECO:0007669"/>
    <property type="project" value="UniProtKB-SubCell"/>
</dbReference>
<dbReference type="SUPFAM" id="SSF52402">
    <property type="entry name" value="Adenine nucleotide alpha hydrolases-like"/>
    <property type="match status" value="1"/>
</dbReference>
<comment type="subcellular location">
    <subcellularLocation>
        <location evidence="1 8">Cytoplasm</location>
    </subcellularLocation>
</comment>
<dbReference type="GO" id="GO:0005524">
    <property type="term" value="F:ATP binding"/>
    <property type="evidence" value="ECO:0007669"/>
    <property type="project" value="UniProtKB-UniRule"/>
</dbReference>
<dbReference type="GO" id="GO:0032267">
    <property type="term" value="F:tRNA(Ile)-lysidine synthase activity"/>
    <property type="evidence" value="ECO:0007669"/>
    <property type="project" value="UniProtKB-EC"/>
</dbReference>
<feature type="binding site" evidence="8">
    <location>
        <begin position="26"/>
        <end position="31"/>
    </location>
    <ligand>
        <name>ATP</name>
        <dbReference type="ChEBI" id="CHEBI:30616"/>
    </ligand>
</feature>